<name>A0A095YCS5_9MICC</name>
<evidence type="ECO:0000313" key="3">
    <source>
        <dbReference type="Proteomes" id="UP000053528"/>
    </source>
</evidence>
<dbReference type="InterPro" id="IPR011009">
    <property type="entry name" value="Kinase-like_dom_sf"/>
</dbReference>
<evidence type="ECO:0000313" key="2">
    <source>
        <dbReference type="EMBL" id="KGF19896.1"/>
    </source>
</evidence>
<feature type="domain" description="Aminoglycoside phosphotransferase" evidence="1">
    <location>
        <begin position="41"/>
        <end position="251"/>
    </location>
</feature>
<protein>
    <recommendedName>
        <fullName evidence="1">Aminoglycoside phosphotransferase domain-containing protein</fullName>
    </recommendedName>
</protein>
<dbReference type="Pfam" id="PF01636">
    <property type="entry name" value="APH"/>
    <property type="match status" value="1"/>
</dbReference>
<dbReference type="SUPFAM" id="SSF56112">
    <property type="entry name" value="Protein kinase-like (PK-like)"/>
    <property type="match status" value="1"/>
</dbReference>
<dbReference type="Gene3D" id="3.90.1200.10">
    <property type="match status" value="1"/>
</dbReference>
<dbReference type="RefSeq" id="WP_035756858.1">
    <property type="nucleotide sequence ID" value="NZ_JRNH01000023.1"/>
</dbReference>
<dbReference type="Proteomes" id="UP000053528">
    <property type="component" value="Unassembled WGS sequence"/>
</dbReference>
<sequence length="302" mass="32414">MARPPTSEEVERANALYPAADWVSGRVEESGKSNLVLIPADPVPEVVFRMARTREEALAQARRAALADALAPHVPWLVPESRSPIDSAGGIIQRFIPGAAHPLHQGDPAVLGRIIADLQAVPLSAYEGLVGAPWEAEPQWTQARADAAIDALEPDVRASAATVLATLGEMEQATGSAVGQGAALRGSLRRGLVHGDLAGRNMHWRDGELIGILDWDKASLWDPAINLAHLSLWHGQDVIDPSAPDEFFAARAHVWNGSLALTRVADAALRGGVKTWGRLLRKTQPRIIRAAQAAHVCRELLQ</sequence>
<proteinExistence type="predicted"/>
<evidence type="ECO:0000259" key="1">
    <source>
        <dbReference type="Pfam" id="PF01636"/>
    </source>
</evidence>
<gene>
    <name evidence="2" type="ORF">HMPREF2128_07915</name>
</gene>
<dbReference type="EMBL" id="JRNH01000023">
    <property type="protein sequence ID" value="KGF19896.1"/>
    <property type="molecule type" value="Genomic_DNA"/>
</dbReference>
<comment type="caution">
    <text evidence="2">The sequence shown here is derived from an EMBL/GenBank/DDBJ whole genome shotgun (WGS) entry which is preliminary data.</text>
</comment>
<organism evidence="2 3">
    <name type="scientific">Pseudoglutamicibacter albus DNF00011</name>
    <dbReference type="NCBI Taxonomy" id="1401063"/>
    <lineage>
        <taxon>Bacteria</taxon>
        <taxon>Bacillati</taxon>
        <taxon>Actinomycetota</taxon>
        <taxon>Actinomycetes</taxon>
        <taxon>Micrococcales</taxon>
        <taxon>Micrococcaceae</taxon>
        <taxon>Pseudoglutamicibacter</taxon>
    </lineage>
</organism>
<dbReference type="AlphaFoldDB" id="A0A095YCS5"/>
<accession>A0A095YCS5</accession>
<reference evidence="2 3" key="1">
    <citation type="submission" date="2014-07" db="EMBL/GenBank/DDBJ databases">
        <authorList>
            <person name="McCorrison J."/>
            <person name="Sanka R."/>
            <person name="Torralba M."/>
            <person name="Gillis M."/>
            <person name="Haft D.H."/>
            <person name="Methe B."/>
            <person name="Sutton G."/>
            <person name="Nelson K.E."/>
        </authorList>
    </citation>
    <scope>NUCLEOTIDE SEQUENCE [LARGE SCALE GENOMIC DNA]</scope>
    <source>
        <strain evidence="2 3">DNF00011</strain>
    </source>
</reference>
<dbReference type="InterPro" id="IPR002575">
    <property type="entry name" value="Aminoglycoside_PTrfase"/>
</dbReference>